<reference evidence="1" key="1">
    <citation type="submission" date="2022-08" db="UniProtKB">
        <authorList>
            <consortium name="EnsemblMetazoa"/>
        </authorList>
    </citation>
    <scope>IDENTIFICATION</scope>
    <source>
        <strain evidence="1">Dongola</strain>
    </source>
</reference>
<keyword evidence="2" id="KW-1185">Reference proteome</keyword>
<evidence type="ECO:0000313" key="2">
    <source>
        <dbReference type="Proteomes" id="UP000075840"/>
    </source>
</evidence>
<organism evidence="1 2">
    <name type="scientific">Anopheles arabiensis</name>
    <name type="common">Mosquito</name>
    <dbReference type="NCBI Taxonomy" id="7173"/>
    <lineage>
        <taxon>Eukaryota</taxon>
        <taxon>Metazoa</taxon>
        <taxon>Ecdysozoa</taxon>
        <taxon>Arthropoda</taxon>
        <taxon>Hexapoda</taxon>
        <taxon>Insecta</taxon>
        <taxon>Pterygota</taxon>
        <taxon>Neoptera</taxon>
        <taxon>Endopterygota</taxon>
        <taxon>Diptera</taxon>
        <taxon>Nematocera</taxon>
        <taxon>Culicoidea</taxon>
        <taxon>Culicidae</taxon>
        <taxon>Anophelinae</taxon>
        <taxon>Anopheles</taxon>
    </lineage>
</organism>
<dbReference type="AlphaFoldDB" id="A0A182IFW9"/>
<dbReference type="EMBL" id="APCN01000280">
    <property type="status" value="NOT_ANNOTATED_CDS"/>
    <property type="molecule type" value="Genomic_DNA"/>
</dbReference>
<name>A0A182IFW9_ANOAR</name>
<evidence type="ECO:0000313" key="1">
    <source>
        <dbReference type="EnsemblMetazoa" id="AARA014375-PA"/>
    </source>
</evidence>
<dbReference type="VEuPathDB" id="VectorBase:AARA014375"/>
<dbReference type="EnsemblMetazoa" id="AARA014375-RA">
    <property type="protein sequence ID" value="AARA014375-PA"/>
    <property type="gene ID" value="AARA014375"/>
</dbReference>
<accession>A0A182IFW9</accession>
<dbReference type="Proteomes" id="UP000075840">
    <property type="component" value="Unassembled WGS sequence"/>
</dbReference>
<proteinExistence type="predicted"/>
<protein>
    <submittedName>
        <fullName evidence="1">Uncharacterized protein</fullName>
    </submittedName>
</protein>
<sequence>MYFENETPTKLKKRLLRYELSLPSLHSSLFASGTAARLHTFLLT</sequence>